<reference evidence="1" key="1">
    <citation type="submission" date="2021-04" db="EMBL/GenBank/DDBJ databases">
        <title>Microbacterium tenobrionis sp. nov. and Microbacterium allomyrinae sp. nov., isolated from larvae of Tenobrio molitor and Allomyrina dichotoma, respectively.</title>
        <authorList>
            <person name="Lee S.D."/>
        </authorList>
    </citation>
    <scope>NUCLEOTIDE SEQUENCE</scope>
    <source>
        <strain evidence="1">BWT-G7</strain>
    </source>
</reference>
<name>A0A9X1LU15_9MICO</name>
<accession>A0A9X1LU15</accession>
<sequence length="59" mass="6049">MIAEAALIVAVVALGVSFAAFFVAIAALARAAAVERARRAHQLPPAAIIGSRSSFEGDR</sequence>
<evidence type="ECO:0000313" key="1">
    <source>
        <dbReference type="EMBL" id="MCC2031802.1"/>
    </source>
</evidence>
<dbReference type="EMBL" id="JAGTTN010000002">
    <property type="protein sequence ID" value="MCC2031802.1"/>
    <property type="molecule type" value="Genomic_DNA"/>
</dbReference>
<dbReference type="RefSeq" id="WP_229383734.1">
    <property type="nucleotide sequence ID" value="NZ_JAGTTN010000002.1"/>
</dbReference>
<organism evidence="1 2">
    <name type="scientific">Microbacterium allomyrinae</name>
    <dbReference type="NCBI Taxonomy" id="2830666"/>
    <lineage>
        <taxon>Bacteria</taxon>
        <taxon>Bacillati</taxon>
        <taxon>Actinomycetota</taxon>
        <taxon>Actinomycetes</taxon>
        <taxon>Micrococcales</taxon>
        <taxon>Microbacteriaceae</taxon>
        <taxon>Microbacterium</taxon>
    </lineage>
</organism>
<keyword evidence="2" id="KW-1185">Reference proteome</keyword>
<proteinExistence type="predicted"/>
<protein>
    <submittedName>
        <fullName evidence="1">Uncharacterized protein</fullName>
    </submittedName>
</protein>
<evidence type="ECO:0000313" key="2">
    <source>
        <dbReference type="Proteomes" id="UP001139354"/>
    </source>
</evidence>
<comment type="caution">
    <text evidence="1">The sequence shown here is derived from an EMBL/GenBank/DDBJ whole genome shotgun (WGS) entry which is preliminary data.</text>
</comment>
<gene>
    <name evidence="1" type="ORF">KEC57_06345</name>
</gene>
<dbReference type="AlphaFoldDB" id="A0A9X1LU15"/>
<dbReference type="Proteomes" id="UP001139354">
    <property type="component" value="Unassembled WGS sequence"/>
</dbReference>